<evidence type="ECO:0000313" key="3">
    <source>
        <dbReference type="Proteomes" id="UP001519460"/>
    </source>
</evidence>
<keyword evidence="3" id="KW-1185">Reference proteome</keyword>
<accession>A0ABD0M1Q5</accession>
<gene>
    <name evidence="2" type="ORF">BaRGS_00002908</name>
</gene>
<feature type="signal peptide" evidence="1">
    <location>
        <begin position="1"/>
        <end position="25"/>
    </location>
</feature>
<dbReference type="Proteomes" id="UP001519460">
    <property type="component" value="Unassembled WGS sequence"/>
</dbReference>
<name>A0ABD0M1Q5_9CAEN</name>
<evidence type="ECO:0000256" key="1">
    <source>
        <dbReference type="SAM" id="SignalP"/>
    </source>
</evidence>
<keyword evidence="1" id="KW-0732">Signal</keyword>
<dbReference type="Gene3D" id="2.40.128.590">
    <property type="entry name" value="CpcT/CpeT domain"/>
    <property type="match status" value="1"/>
</dbReference>
<evidence type="ECO:0000313" key="2">
    <source>
        <dbReference type="EMBL" id="KAK7505637.1"/>
    </source>
</evidence>
<organism evidence="2 3">
    <name type="scientific">Batillaria attramentaria</name>
    <dbReference type="NCBI Taxonomy" id="370345"/>
    <lineage>
        <taxon>Eukaryota</taxon>
        <taxon>Metazoa</taxon>
        <taxon>Spiralia</taxon>
        <taxon>Lophotrochozoa</taxon>
        <taxon>Mollusca</taxon>
        <taxon>Gastropoda</taxon>
        <taxon>Caenogastropoda</taxon>
        <taxon>Sorbeoconcha</taxon>
        <taxon>Cerithioidea</taxon>
        <taxon>Batillariidae</taxon>
        <taxon>Batillaria</taxon>
    </lineage>
</organism>
<dbReference type="EMBL" id="JACVVK020000009">
    <property type="protein sequence ID" value="KAK7505637.1"/>
    <property type="molecule type" value="Genomic_DNA"/>
</dbReference>
<sequence length="114" mass="13002">MASQALHPLFITTILFLTGHTYVTCLPVTDLDDFLELYAGEFSNERQNSEDLANNITGPELHFLLRIFHVPVKVPVLDQAGVKTRQIYLEQYFNDGDAPTRQRIYNFKLQSGCP</sequence>
<reference evidence="2 3" key="1">
    <citation type="journal article" date="2023" name="Sci. Data">
        <title>Genome assembly of the Korean intertidal mud-creeper Batillaria attramentaria.</title>
        <authorList>
            <person name="Patra A.K."/>
            <person name="Ho P.T."/>
            <person name="Jun S."/>
            <person name="Lee S.J."/>
            <person name="Kim Y."/>
            <person name="Won Y.J."/>
        </authorList>
    </citation>
    <scope>NUCLEOTIDE SEQUENCE [LARGE SCALE GENOMIC DNA]</scope>
    <source>
        <strain evidence="2">Wonlab-2016</strain>
    </source>
</reference>
<dbReference type="InterPro" id="IPR038672">
    <property type="entry name" value="CpcT/CpeT_sf"/>
</dbReference>
<protein>
    <submittedName>
        <fullName evidence="2">Uncharacterized protein</fullName>
    </submittedName>
</protein>
<feature type="chain" id="PRO_5044780718" evidence="1">
    <location>
        <begin position="26"/>
        <end position="114"/>
    </location>
</feature>
<proteinExistence type="predicted"/>
<comment type="caution">
    <text evidence="2">The sequence shown here is derived from an EMBL/GenBank/DDBJ whole genome shotgun (WGS) entry which is preliminary data.</text>
</comment>
<dbReference type="AlphaFoldDB" id="A0ABD0M1Q5"/>